<dbReference type="EMBL" id="CP034204">
    <property type="protein sequence ID" value="QBZ53509.1"/>
    <property type="molecule type" value="Genomic_DNA"/>
</dbReference>
<feature type="domain" description="C2H2-type" evidence="6">
    <location>
        <begin position="57"/>
        <end position="82"/>
    </location>
</feature>
<dbReference type="SUPFAM" id="SSF57667">
    <property type="entry name" value="beta-beta-alpha zinc fingers"/>
    <property type="match status" value="1"/>
</dbReference>
<dbReference type="PROSITE" id="PS00028">
    <property type="entry name" value="ZINC_FINGER_C2H2_1"/>
    <property type="match status" value="1"/>
</dbReference>
<accession>A0A4P7MTI1</accession>
<keyword evidence="1" id="KW-0479">Metal-binding</keyword>
<sequence length="82" mass="9012">MQIFNMVSLVALFALGATAVPVSSITGVQCCQANHGDLTTPQAQSLFKSHQKRQDYWVCHACNKQFKTSAALQKHKDTVVHP</sequence>
<dbReference type="InterPro" id="IPR036236">
    <property type="entry name" value="Znf_C2H2_sf"/>
</dbReference>
<dbReference type="PROSITE" id="PS50157">
    <property type="entry name" value="ZINC_FINGER_C2H2_2"/>
    <property type="match status" value="1"/>
</dbReference>
<dbReference type="Pfam" id="PF12171">
    <property type="entry name" value="zf-C2H2_jaz"/>
    <property type="match status" value="1"/>
</dbReference>
<keyword evidence="5" id="KW-0732">Signal</keyword>
<dbReference type="Proteomes" id="UP000294847">
    <property type="component" value="Chromosome 1"/>
</dbReference>
<dbReference type="AlphaFoldDB" id="A0A4P7MTI1"/>
<dbReference type="InterPro" id="IPR022755">
    <property type="entry name" value="Znf_C2H2_jaz"/>
</dbReference>
<protein>
    <recommendedName>
        <fullName evidence="6">C2H2-type domain-containing protein</fullName>
    </recommendedName>
</protein>
<evidence type="ECO:0000256" key="1">
    <source>
        <dbReference type="ARBA" id="ARBA00022723"/>
    </source>
</evidence>
<evidence type="ECO:0000256" key="5">
    <source>
        <dbReference type="SAM" id="SignalP"/>
    </source>
</evidence>
<evidence type="ECO:0000256" key="2">
    <source>
        <dbReference type="ARBA" id="ARBA00022771"/>
    </source>
</evidence>
<proteinExistence type="predicted"/>
<keyword evidence="3" id="KW-0862">Zinc</keyword>
<organism evidence="7 8">
    <name type="scientific">Pyricularia oryzae</name>
    <name type="common">Rice blast fungus</name>
    <name type="synonym">Magnaporthe oryzae</name>
    <dbReference type="NCBI Taxonomy" id="318829"/>
    <lineage>
        <taxon>Eukaryota</taxon>
        <taxon>Fungi</taxon>
        <taxon>Dikarya</taxon>
        <taxon>Ascomycota</taxon>
        <taxon>Pezizomycotina</taxon>
        <taxon>Sordariomycetes</taxon>
        <taxon>Sordariomycetidae</taxon>
        <taxon>Magnaporthales</taxon>
        <taxon>Pyriculariaceae</taxon>
        <taxon>Pyricularia</taxon>
    </lineage>
</organism>
<name>A0A4P7MTI1_PYROR</name>
<evidence type="ECO:0000256" key="4">
    <source>
        <dbReference type="PROSITE-ProRule" id="PRU00042"/>
    </source>
</evidence>
<evidence type="ECO:0000313" key="7">
    <source>
        <dbReference type="EMBL" id="QBZ53509.1"/>
    </source>
</evidence>
<reference evidence="7 8" key="1">
    <citation type="journal article" date="2019" name="Mol. Biol. Evol.">
        <title>Blast fungal genomes show frequent chromosomal changes, gene gains and losses, and effector gene turnover.</title>
        <authorList>
            <person name="Gomez Luciano L.B."/>
            <person name="Jason Tsai I."/>
            <person name="Chuma I."/>
            <person name="Tosa Y."/>
            <person name="Chen Y.H."/>
            <person name="Li J.Y."/>
            <person name="Li M.Y."/>
            <person name="Jade Lu M.Y."/>
            <person name="Nakayashiki H."/>
            <person name="Li W.H."/>
        </authorList>
    </citation>
    <scope>NUCLEOTIDE SEQUENCE [LARGE SCALE GENOMIC DNA]</scope>
    <source>
        <strain evidence="7">MZ5-1-6</strain>
    </source>
</reference>
<evidence type="ECO:0000313" key="8">
    <source>
        <dbReference type="Proteomes" id="UP000294847"/>
    </source>
</evidence>
<feature type="chain" id="PRO_5020455759" description="C2H2-type domain-containing protein" evidence="5">
    <location>
        <begin position="20"/>
        <end position="82"/>
    </location>
</feature>
<feature type="signal peptide" evidence="5">
    <location>
        <begin position="1"/>
        <end position="19"/>
    </location>
</feature>
<dbReference type="InterPro" id="IPR013087">
    <property type="entry name" value="Znf_C2H2_type"/>
</dbReference>
<dbReference type="GO" id="GO:0008270">
    <property type="term" value="F:zinc ion binding"/>
    <property type="evidence" value="ECO:0007669"/>
    <property type="project" value="UniProtKB-KW"/>
</dbReference>
<evidence type="ECO:0000259" key="6">
    <source>
        <dbReference type="PROSITE" id="PS50157"/>
    </source>
</evidence>
<keyword evidence="2 4" id="KW-0863">Zinc-finger</keyword>
<gene>
    <name evidence="7" type="ORF">PoMZ_09194</name>
</gene>
<evidence type="ECO:0000256" key="3">
    <source>
        <dbReference type="ARBA" id="ARBA00022833"/>
    </source>
</evidence>